<gene>
    <name evidence="9" type="ORF">HDA32_001685</name>
</gene>
<dbReference type="AlphaFoldDB" id="A0A852TSR0"/>
<evidence type="ECO:0000313" key="9">
    <source>
        <dbReference type="EMBL" id="NYE46565.1"/>
    </source>
</evidence>
<comment type="catalytic activity">
    <reaction evidence="1">
        <text>ATP + protein L-histidine = ADP + protein N-phospho-L-histidine.</text>
        <dbReference type="EC" id="2.7.13.3"/>
    </reaction>
</comment>
<keyword evidence="7" id="KW-0472">Membrane</keyword>
<feature type="transmembrane region" description="Helical" evidence="7">
    <location>
        <begin position="19"/>
        <end position="39"/>
    </location>
</feature>
<dbReference type="Proteomes" id="UP000589036">
    <property type="component" value="Unassembled WGS sequence"/>
</dbReference>
<evidence type="ECO:0000259" key="8">
    <source>
        <dbReference type="SMART" id="SM00387"/>
    </source>
</evidence>
<sequence length="854" mass="90627">MGQSGGTVRSIRSQLNRTVLIPSITFLLLFAVLSGATLLQAFSLRDAAAEGESGVGIHQVMVEVQAERRQAVQYLGDPSDRSLRLLREQTAATDEAVRAVEDALTPDSGDEAEIQDRTADLRTALNGRSGLREEVMAGEVDRPAALERYSEIVDLGFQLYDAGGRRLQDGPAVAESATALELLRAQDLFSRADALLSGAIAADELTSAQQIDFAGLVDAARRGLDANGQTLDDEVAAARSALLEGPEWREMNRIADAVAEREVTVAVDPVTGEEQTSLEPPAAVNDWREAADAVNTGLITLAGEQARAGVAVTDAAGDRALSIAIGGSILALFAGTLAYGVASKSANRLTGRLARLRQDALNLAREDLPKIVRRLERGDPINVEAEMHQLDYGDDEVGQVADAFNTAQRTAVGAAVKQAEIREGANRVFLGIAHRNQSLVQRQLQLLDRVEREEEDPDLLEDLFQLDHLATRGRRNAENLIILGGAQPGRRWRNPIPLVDILRGAISETEEYARVKLRIVPNLSLRGAVVADIIHLVAELVENATAFSPPHTKVHIHSEIVPKGVVVEIEDRGLGMSDEDYAGSNRTLSAAPEFDVMALNEDARLGLFVVARLAAKHDINVELCSSPYGGTRAIILIPAELIVSGDAPVPGPPRTAPAAAPVPRASAGPDADPDAAGDLLAPPGREPGRPNRSDVTGPIGQHARPEVPASPNGRHNGAETSPDGAGPAAEPATGDGSRPPLPARRPADRGGAPAESPGRPALPKRRRQASLAPQLRNDSAAEADAESESTRSPEEVRRMMNAFQSGTRRGREADVDPTADQASGTAAAEHGDVRSAAERPTADLMPGDHTEESE</sequence>
<dbReference type="SUPFAM" id="SSF55874">
    <property type="entry name" value="ATPase domain of HSP90 chaperone/DNA topoisomerase II/histidine kinase"/>
    <property type="match status" value="1"/>
</dbReference>
<dbReference type="RefSeq" id="WP_179642649.1">
    <property type="nucleotide sequence ID" value="NZ_JACCCC010000001.1"/>
</dbReference>
<evidence type="ECO:0000256" key="4">
    <source>
        <dbReference type="ARBA" id="ARBA00022679"/>
    </source>
</evidence>
<evidence type="ECO:0000256" key="3">
    <source>
        <dbReference type="ARBA" id="ARBA00022553"/>
    </source>
</evidence>
<keyword evidence="3" id="KW-0597">Phosphoprotein</keyword>
<dbReference type="EC" id="2.7.13.3" evidence="2"/>
<dbReference type="EMBL" id="JACCCC010000001">
    <property type="protein sequence ID" value="NYE46565.1"/>
    <property type="molecule type" value="Genomic_DNA"/>
</dbReference>
<dbReference type="InterPro" id="IPR013587">
    <property type="entry name" value="Nitrate/nitrite_sensing"/>
</dbReference>
<dbReference type="PANTHER" id="PTHR45436:SF5">
    <property type="entry name" value="SENSOR HISTIDINE KINASE TRCS"/>
    <property type="match status" value="1"/>
</dbReference>
<dbReference type="Gene3D" id="3.30.565.10">
    <property type="entry name" value="Histidine kinase-like ATPase, C-terminal domain"/>
    <property type="match status" value="1"/>
</dbReference>
<dbReference type="InterPro" id="IPR036890">
    <property type="entry name" value="HATPase_C_sf"/>
</dbReference>
<evidence type="ECO:0000256" key="7">
    <source>
        <dbReference type="SAM" id="Phobius"/>
    </source>
</evidence>
<protein>
    <recommendedName>
        <fullName evidence="2">histidine kinase</fullName>
        <ecNumber evidence="2">2.7.13.3</ecNumber>
    </recommendedName>
</protein>
<dbReference type="InterPro" id="IPR050428">
    <property type="entry name" value="TCS_sensor_his_kinase"/>
</dbReference>
<organism evidence="9 10">
    <name type="scientific">Spinactinospora alkalitolerans</name>
    <dbReference type="NCBI Taxonomy" id="687207"/>
    <lineage>
        <taxon>Bacteria</taxon>
        <taxon>Bacillati</taxon>
        <taxon>Actinomycetota</taxon>
        <taxon>Actinomycetes</taxon>
        <taxon>Streptosporangiales</taxon>
        <taxon>Nocardiopsidaceae</taxon>
        <taxon>Spinactinospora</taxon>
    </lineage>
</organism>
<feature type="domain" description="Histidine kinase/HSP90-like ATPase" evidence="8">
    <location>
        <begin position="528"/>
        <end position="641"/>
    </location>
</feature>
<evidence type="ECO:0000313" key="10">
    <source>
        <dbReference type="Proteomes" id="UP000589036"/>
    </source>
</evidence>
<keyword evidence="10" id="KW-1185">Reference proteome</keyword>
<dbReference type="SMART" id="SM00387">
    <property type="entry name" value="HATPase_c"/>
    <property type="match status" value="1"/>
</dbReference>
<dbReference type="PANTHER" id="PTHR45436">
    <property type="entry name" value="SENSOR HISTIDINE KINASE YKOH"/>
    <property type="match status" value="1"/>
</dbReference>
<evidence type="ECO:0000256" key="1">
    <source>
        <dbReference type="ARBA" id="ARBA00000085"/>
    </source>
</evidence>
<dbReference type="InterPro" id="IPR003594">
    <property type="entry name" value="HATPase_dom"/>
</dbReference>
<dbReference type="GO" id="GO:0004673">
    <property type="term" value="F:protein histidine kinase activity"/>
    <property type="evidence" value="ECO:0007669"/>
    <property type="project" value="UniProtKB-EC"/>
</dbReference>
<evidence type="ECO:0000256" key="6">
    <source>
        <dbReference type="SAM" id="MobiDB-lite"/>
    </source>
</evidence>
<dbReference type="Pfam" id="PF08376">
    <property type="entry name" value="NIT"/>
    <property type="match status" value="1"/>
</dbReference>
<dbReference type="GO" id="GO:0005886">
    <property type="term" value="C:plasma membrane"/>
    <property type="evidence" value="ECO:0007669"/>
    <property type="project" value="TreeGrafter"/>
</dbReference>
<keyword evidence="4" id="KW-0808">Transferase</keyword>
<proteinExistence type="predicted"/>
<evidence type="ECO:0000256" key="2">
    <source>
        <dbReference type="ARBA" id="ARBA00012438"/>
    </source>
</evidence>
<reference evidence="9 10" key="1">
    <citation type="submission" date="2020-07" db="EMBL/GenBank/DDBJ databases">
        <title>Sequencing the genomes of 1000 actinobacteria strains.</title>
        <authorList>
            <person name="Klenk H.-P."/>
        </authorList>
    </citation>
    <scope>NUCLEOTIDE SEQUENCE [LARGE SCALE GENOMIC DNA]</scope>
    <source>
        <strain evidence="9 10">CXB654</strain>
    </source>
</reference>
<feature type="region of interest" description="Disordered" evidence="6">
    <location>
        <begin position="648"/>
        <end position="854"/>
    </location>
</feature>
<keyword evidence="5 9" id="KW-0418">Kinase</keyword>
<dbReference type="Pfam" id="PF02518">
    <property type="entry name" value="HATPase_c"/>
    <property type="match status" value="1"/>
</dbReference>
<keyword evidence="7" id="KW-0812">Transmembrane</keyword>
<feature type="compositionally biased region" description="Basic and acidic residues" evidence="6">
    <location>
        <begin position="788"/>
        <end position="798"/>
    </location>
</feature>
<evidence type="ECO:0000256" key="5">
    <source>
        <dbReference type="ARBA" id="ARBA00022777"/>
    </source>
</evidence>
<dbReference type="GO" id="GO:0000160">
    <property type="term" value="P:phosphorelay signal transduction system"/>
    <property type="evidence" value="ECO:0007669"/>
    <property type="project" value="TreeGrafter"/>
</dbReference>
<feature type="compositionally biased region" description="Low complexity" evidence="6">
    <location>
        <begin position="656"/>
        <end position="683"/>
    </location>
</feature>
<keyword evidence="7" id="KW-1133">Transmembrane helix</keyword>
<name>A0A852TSR0_9ACTN</name>
<accession>A0A852TSR0</accession>
<feature type="compositionally biased region" description="Basic and acidic residues" evidence="6">
    <location>
        <begin position="829"/>
        <end position="854"/>
    </location>
</feature>
<comment type="caution">
    <text evidence="9">The sequence shown here is derived from an EMBL/GenBank/DDBJ whole genome shotgun (WGS) entry which is preliminary data.</text>
</comment>